<keyword evidence="4" id="KW-1185">Reference proteome</keyword>
<evidence type="ECO:0000259" key="2">
    <source>
        <dbReference type="Pfam" id="PF01336"/>
    </source>
</evidence>
<dbReference type="Proteomes" id="UP000249065">
    <property type="component" value="Unassembled WGS sequence"/>
</dbReference>
<accession>A0A327M049</accession>
<gene>
    <name evidence="3" type="ORF">DOO78_23550</name>
</gene>
<dbReference type="Pfam" id="PF01336">
    <property type="entry name" value="tRNA_anti-codon"/>
    <property type="match status" value="1"/>
</dbReference>
<evidence type="ECO:0000313" key="3">
    <source>
        <dbReference type="EMBL" id="RAI55926.1"/>
    </source>
</evidence>
<protein>
    <recommendedName>
        <fullName evidence="2">OB domain-containing protein</fullName>
    </recommendedName>
</protein>
<comment type="caution">
    <text evidence="3">The sequence shown here is derived from an EMBL/GenBank/DDBJ whole genome shotgun (WGS) entry which is preliminary data.</text>
</comment>
<feature type="region of interest" description="Disordered" evidence="1">
    <location>
        <begin position="154"/>
        <end position="175"/>
    </location>
</feature>
<proteinExistence type="predicted"/>
<dbReference type="GO" id="GO:0003676">
    <property type="term" value="F:nucleic acid binding"/>
    <property type="evidence" value="ECO:0007669"/>
    <property type="project" value="InterPro"/>
</dbReference>
<dbReference type="RefSeq" id="WP_111472338.1">
    <property type="nucleotide sequence ID" value="NZ_QLIX01000030.1"/>
</dbReference>
<name>A0A327M049_9PROT</name>
<dbReference type="CDD" id="cd04485">
    <property type="entry name" value="DnaE_OBF"/>
    <property type="match status" value="1"/>
</dbReference>
<reference evidence="4" key="1">
    <citation type="submission" date="2018-06" db="EMBL/GenBank/DDBJ databases">
        <authorList>
            <person name="Khan S.A."/>
        </authorList>
    </citation>
    <scope>NUCLEOTIDE SEQUENCE [LARGE SCALE GENOMIC DNA]</scope>
    <source>
        <strain evidence="4">DB-1506</strain>
    </source>
</reference>
<dbReference type="OrthoDB" id="200308at2"/>
<dbReference type="InterPro" id="IPR004365">
    <property type="entry name" value="NA-bd_OB_tRNA"/>
</dbReference>
<feature type="domain" description="OB" evidence="2">
    <location>
        <begin position="53"/>
        <end position="105"/>
    </location>
</feature>
<organism evidence="3 4">
    <name type="scientific">Roseicella frigidaeris</name>
    <dbReference type="NCBI Taxonomy" id="2230885"/>
    <lineage>
        <taxon>Bacteria</taxon>
        <taxon>Pseudomonadati</taxon>
        <taxon>Pseudomonadota</taxon>
        <taxon>Alphaproteobacteria</taxon>
        <taxon>Acetobacterales</taxon>
        <taxon>Roseomonadaceae</taxon>
        <taxon>Roseicella</taxon>
    </lineage>
</organism>
<evidence type="ECO:0000256" key="1">
    <source>
        <dbReference type="SAM" id="MobiDB-lite"/>
    </source>
</evidence>
<dbReference type="EMBL" id="QLIX01000030">
    <property type="protein sequence ID" value="RAI55926.1"/>
    <property type="molecule type" value="Genomic_DNA"/>
</dbReference>
<dbReference type="AlphaFoldDB" id="A0A327M049"/>
<sequence>MVEDYRATGLTLRRHPLALLRPLLDAEGYDDTGQLNQRPGGAWLRLPGLVLIRQRPGSAKGIVFLTIEDEHGTGNLVVYPDAAARDRAALVAGRLLLAEGRIEREVAEAEVPITHLIVRRLLDLSPLVDRLDAAGREAVGDWAGQALARADEVRKPELGSRRPARIRMPGSRDFR</sequence>
<evidence type="ECO:0000313" key="4">
    <source>
        <dbReference type="Proteomes" id="UP000249065"/>
    </source>
</evidence>